<dbReference type="AlphaFoldDB" id="A0A1I4Z422"/>
<keyword evidence="2" id="KW-1185">Reference proteome</keyword>
<protein>
    <submittedName>
        <fullName evidence="1">Uncharacterized protein</fullName>
    </submittedName>
</protein>
<proteinExistence type="predicted"/>
<sequence length="71" mass="7224">MILRDYLLELAQKPDKVAALRADPKAALAASGLSEADQNIVTSADPGKIRAALGGLGAADNVTVVIVIAVL</sequence>
<evidence type="ECO:0000313" key="2">
    <source>
        <dbReference type="Proteomes" id="UP000183107"/>
    </source>
</evidence>
<dbReference type="Proteomes" id="UP000183107">
    <property type="component" value="Unassembled WGS sequence"/>
</dbReference>
<organism evidence="1 2">
    <name type="scientific">Nitrosospira briensis</name>
    <dbReference type="NCBI Taxonomy" id="35799"/>
    <lineage>
        <taxon>Bacteria</taxon>
        <taxon>Pseudomonadati</taxon>
        <taxon>Pseudomonadota</taxon>
        <taxon>Betaproteobacteria</taxon>
        <taxon>Nitrosomonadales</taxon>
        <taxon>Nitrosomonadaceae</taxon>
        <taxon>Nitrosospira</taxon>
    </lineage>
</organism>
<dbReference type="EMBL" id="FOVJ01000001">
    <property type="protein sequence ID" value="SFN44927.1"/>
    <property type="molecule type" value="Genomic_DNA"/>
</dbReference>
<evidence type="ECO:0000313" key="1">
    <source>
        <dbReference type="EMBL" id="SFN44927.1"/>
    </source>
</evidence>
<accession>A0A1I4Z422</accession>
<reference evidence="2" key="1">
    <citation type="submission" date="2016-10" db="EMBL/GenBank/DDBJ databases">
        <authorList>
            <person name="Varghese N."/>
        </authorList>
    </citation>
    <scope>NUCLEOTIDE SEQUENCE [LARGE SCALE GENOMIC DNA]</scope>
    <source>
        <strain evidence="2">Nsp8</strain>
    </source>
</reference>
<dbReference type="RefSeq" id="WP_074795190.1">
    <property type="nucleotide sequence ID" value="NZ_FOVJ01000001.1"/>
</dbReference>
<gene>
    <name evidence="1" type="ORF">SAMN05216386_1014</name>
</gene>
<name>A0A1I4Z422_9PROT</name>